<feature type="transmembrane region" description="Helical" evidence="5">
    <location>
        <begin position="173"/>
        <end position="193"/>
    </location>
</feature>
<evidence type="ECO:0000256" key="2">
    <source>
        <dbReference type="ARBA" id="ARBA00022692"/>
    </source>
</evidence>
<proteinExistence type="predicted"/>
<evidence type="ECO:0000256" key="4">
    <source>
        <dbReference type="ARBA" id="ARBA00023136"/>
    </source>
</evidence>
<comment type="subcellular location">
    <subcellularLocation>
        <location evidence="1">Membrane</location>
        <topology evidence="1">Multi-pass membrane protein</topology>
    </subcellularLocation>
</comment>
<reference evidence="7 8" key="1">
    <citation type="submission" date="2020-01" db="EMBL/GenBank/DDBJ databases">
        <title>Vast differences in strain-level diversity in the gut microbiota of two closely related honey bee species.</title>
        <authorList>
            <person name="Ellegaard K.M."/>
            <person name="Suenami S."/>
            <person name="Miyazaki R."/>
            <person name="Engel P."/>
        </authorList>
    </citation>
    <scope>NUCLEOTIDE SEQUENCE [LARGE SCALE GENOMIC DNA]</scope>
    <source>
        <strain evidence="7 8">ESL0416</strain>
    </source>
</reference>
<feature type="transmembrane region" description="Helical" evidence="5">
    <location>
        <begin position="365"/>
        <end position="385"/>
    </location>
</feature>
<protein>
    <submittedName>
        <fullName evidence="7">ABC transporter permease</fullName>
    </submittedName>
</protein>
<name>A0ABX8W870_9LACO</name>
<feature type="transmembrane region" description="Helical" evidence="5">
    <location>
        <begin position="316"/>
        <end position="333"/>
    </location>
</feature>
<feature type="transmembrane region" description="Helical" evidence="5">
    <location>
        <begin position="270"/>
        <end position="296"/>
    </location>
</feature>
<accession>A0ABX8W870</accession>
<evidence type="ECO:0000313" key="8">
    <source>
        <dbReference type="Proteomes" id="UP000826550"/>
    </source>
</evidence>
<dbReference type="Proteomes" id="UP000826550">
    <property type="component" value="Chromosome"/>
</dbReference>
<keyword evidence="2 5" id="KW-0812">Transmembrane</keyword>
<evidence type="ECO:0000256" key="1">
    <source>
        <dbReference type="ARBA" id="ARBA00004141"/>
    </source>
</evidence>
<evidence type="ECO:0000259" key="6">
    <source>
        <dbReference type="Pfam" id="PF12698"/>
    </source>
</evidence>
<dbReference type="InterPro" id="IPR013525">
    <property type="entry name" value="ABC2_TM"/>
</dbReference>
<keyword evidence="3 5" id="KW-1133">Transmembrane helix</keyword>
<dbReference type="EMBL" id="CP048268">
    <property type="protein sequence ID" value="QYN52917.1"/>
    <property type="molecule type" value="Genomic_DNA"/>
</dbReference>
<feature type="transmembrane region" description="Helical" evidence="5">
    <location>
        <begin position="227"/>
        <end position="249"/>
    </location>
</feature>
<keyword evidence="8" id="KW-1185">Reference proteome</keyword>
<feature type="transmembrane region" description="Helical" evidence="5">
    <location>
        <begin position="340"/>
        <end position="359"/>
    </location>
</feature>
<dbReference type="Pfam" id="PF12698">
    <property type="entry name" value="ABC2_membrane_3"/>
    <property type="match status" value="1"/>
</dbReference>
<evidence type="ECO:0000256" key="3">
    <source>
        <dbReference type="ARBA" id="ARBA00022989"/>
    </source>
</evidence>
<feature type="domain" description="ABC-2 type transporter transmembrane" evidence="6">
    <location>
        <begin position="22"/>
        <end position="382"/>
    </location>
</feature>
<organism evidence="7 8">
    <name type="scientific">Lactobacillus panisapium</name>
    <dbReference type="NCBI Taxonomy" id="2012495"/>
    <lineage>
        <taxon>Bacteria</taxon>
        <taxon>Bacillati</taxon>
        <taxon>Bacillota</taxon>
        <taxon>Bacilli</taxon>
        <taxon>Lactobacillales</taxon>
        <taxon>Lactobacillaceae</taxon>
        <taxon>Lactobacillus</taxon>
    </lineage>
</organism>
<evidence type="ECO:0000313" key="7">
    <source>
        <dbReference type="EMBL" id="QYN52917.1"/>
    </source>
</evidence>
<evidence type="ECO:0000256" key="5">
    <source>
        <dbReference type="SAM" id="Phobius"/>
    </source>
</evidence>
<gene>
    <name evidence="7" type="ORF">GYM71_05575</name>
</gene>
<feature type="transmembrane region" description="Helical" evidence="5">
    <location>
        <begin position="21"/>
        <end position="45"/>
    </location>
</feature>
<keyword evidence="4 5" id="KW-0472">Membrane</keyword>
<sequence length="408" mass="45256">MKRMRKFAIVAWHTFCKQVKSWSFVMLILGPLLIVAVTFGTVYFLSNSLGATEDTYAVVSNNPNVSKPFAKANSKDYVDDTIKTVSIAKKSLQNDDIDGYVDIEVNNGRIQADYFGTKKIDPSFKKRLVKYLKQLQNERSKKDSKLNLSQSNLAPVLSEHLQKMSASLGENPYLSLSTIFVIMFVIVGIYTNIAAQEIAADKGTKVIEVIFSSISAVKYFAGKITGILGLAVFQLLIWLIIGASGLVIIRHIPLFASFMAKTNLLAYAKAIVQSLLGIRLVYLLLGIVLFTVLAAYCGAVVKRTEDTSKATQPVSYFLYLVLFIGIAFSDISALKNPGMIVLSFIPGFSSFIMPLRLITKTATNWESAVSLLILIGCIVFLVFSVGKSYKRLMLQNDNRPFWQKLKKS</sequence>